<feature type="coiled-coil region" evidence="1">
    <location>
        <begin position="114"/>
        <end position="144"/>
    </location>
</feature>
<keyword evidence="1" id="KW-0175">Coiled coil</keyword>
<keyword evidence="3" id="KW-1185">Reference proteome</keyword>
<dbReference type="Proteomes" id="UP000287022">
    <property type="component" value="Unassembled WGS sequence"/>
</dbReference>
<dbReference type="AlphaFoldDB" id="A0A432Z338"/>
<evidence type="ECO:0000313" key="2">
    <source>
        <dbReference type="EMBL" id="RUO72243.1"/>
    </source>
</evidence>
<evidence type="ECO:0000313" key="3">
    <source>
        <dbReference type="Proteomes" id="UP000287022"/>
    </source>
</evidence>
<accession>A0A432Z338</accession>
<comment type="caution">
    <text evidence="2">The sequence shown here is derived from an EMBL/GenBank/DDBJ whole genome shotgun (WGS) entry which is preliminary data.</text>
</comment>
<dbReference type="RefSeq" id="WP_026860538.1">
    <property type="nucleotide sequence ID" value="NZ_PIQE01000003.1"/>
</dbReference>
<name>A0A432Z338_9GAMM</name>
<proteinExistence type="predicted"/>
<dbReference type="EMBL" id="PIQE01000003">
    <property type="protein sequence ID" value="RUO72243.1"/>
    <property type="molecule type" value="Genomic_DNA"/>
</dbReference>
<gene>
    <name evidence="2" type="ORF">CWI80_10625</name>
</gene>
<reference evidence="3" key="1">
    <citation type="journal article" date="2018" name="Front. Microbiol.">
        <title>Genome-Based Analysis Reveals the Taxonomy and Diversity of the Family Idiomarinaceae.</title>
        <authorList>
            <person name="Liu Y."/>
            <person name="Lai Q."/>
            <person name="Shao Z."/>
        </authorList>
    </citation>
    <scope>NUCLEOTIDE SEQUENCE [LARGE SCALE GENOMIC DNA]</scope>
    <source>
        <strain evidence="3">c121</strain>
    </source>
</reference>
<evidence type="ECO:0000256" key="1">
    <source>
        <dbReference type="SAM" id="Coils"/>
    </source>
</evidence>
<protein>
    <submittedName>
        <fullName evidence="2">Uncharacterized protein</fullName>
    </submittedName>
</protein>
<sequence length="303" mass="35271">MFSLHLAAIAISLGNQPQCENVTLEQFYRSAVSETRLVNENYNDYLDNLPLSSLPIDERKRLINDIYSCFLANTDRDDFKAIDSNALHNYYVLLSSAYSTTKNEGLIKTIVFILDEKRRRNERIKNLADNARELAVQARDIEAVHEIETRFNLDRYNIEFEPAEEPTEYTYYQINKNVAQPISYDFSEEDIIVVSSPYCNPSKRFIDWYKSEGRDGVLKGKRVFFLIPQDVPITSDTSMYANLEYGFSYKDELWEGIRYWATPTFYYWKDGMLLNALDGWRKGEGEEKVDKLLAPDAPKDVID</sequence>
<organism evidence="2 3">
    <name type="scientific">Pseudidiomarina sediminum</name>
    <dbReference type="NCBI Taxonomy" id="431675"/>
    <lineage>
        <taxon>Bacteria</taxon>
        <taxon>Pseudomonadati</taxon>
        <taxon>Pseudomonadota</taxon>
        <taxon>Gammaproteobacteria</taxon>
        <taxon>Alteromonadales</taxon>
        <taxon>Idiomarinaceae</taxon>
        <taxon>Pseudidiomarina</taxon>
    </lineage>
</organism>